<gene>
    <name evidence="1" type="ORF">GKC33_14130</name>
</gene>
<dbReference type="EMBL" id="WKKX01001205">
    <property type="protein sequence ID" value="MSE09747.1"/>
    <property type="molecule type" value="Genomic_DNA"/>
</dbReference>
<protein>
    <submittedName>
        <fullName evidence="1">DUF2255 domain-containing protein</fullName>
    </submittedName>
</protein>
<accession>A0A7X2SU28</accession>
<organism evidence="1 2">
    <name type="scientific">Ligilactobacillus salivarius</name>
    <dbReference type="NCBI Taxonomy" id="1624"/>
    <lineage>
        <taxon>Bacteria</taxon>
        <taxon>Bacillati</taxon>
        <taxon>Bacillota</taxon>
        <taxon>Bacilli</taxon>
        <taxon>Lactobacillales</taxon>
        <taxon>Lactobacillaceae</taxon>
        <taxon>Ligilactobacillus</taxon>
    </lineage>
</organism>
<dbReference type="Proteomes" id="UP000467635">
    <property type="component" value="Unassembled WGS sequence"/>
</dbReference>
<name>A0A7X2SU28_9LACO</name>
<evidence type="ECO:0000313" key="2">
    <source>
        <dbReference type="Proteomes" id="UP000467635"/>
    </source>
</evidence>
<evidence type="ECO:0000313" key="1">
    <source>
        <dbReference type="EMBL" id="MSE09747.1"/>
    </source>
</evidence>
<proteinExistence type="predicted"/>
<reference evidence="1 2" key="1">
    <citation type="submission" date="2019-11" db="EMBL/GenBank/DDBJ databases">
        <title>Draft Genome Sequence of Plant Growth-Promoting Rhizosphere-Associated Bacteria.</title>
        <authorList>
            <person name="Vasilyev I.Y."/>
            <person name="Radchenko V."/>
            <person name="Ilnitskaya E.V."/>
        </authorList>
    </citation>
    <scope>NUCLEOTIDE SEQUENCE [LARGE SCALE GENOMIC DNA]</scope>
    <source>
        <strain evidence="1 2">VRA_01-1sq_f</strain>
    </source>
</reference>
<comment type="caution">
    <text evidence="1">The sequence shown here is derived from an EMBL/GenBank/DDBJ whole genome shotgun (WGS) entry which is preliminary data.</text>
</comment>
<sequence length="38" mass="4417">MNWTTEELNIIDHEDALFISIPDDQGVMHKPTYIWGVS</sequence>
<feature type="non-terminal residue" evidence="1">
    <location>
        <position position="38"/>
    </location>
</feature>
<dbReference type="AlphaFoldDB" id="A0A7X2SU28"/>